<reference evidence="1 2" key="1">
    <citation type="journal article" date="2016" name="Environ. Microbiol.">
        <title>New Methyloceanibacter diversity from North Sea sediments includes methanotroph containing solely the soluble methane monooxygenase.</title>
        <authorList>
            <person name="Vekeman B."/>
            <person name="Kerckhof F.M."/>
            <person name="Cremers G."/>
            <person name="de Vos P."/>
            <person name="Vandamme P."/>
            <person name="Boon N."/>
            <person name="Op den Camp H.J."/>
            <person name="Heylen K."/>
        </authorList>
    </citation>
    <scope>NUCLEOTIDE SEQUENCE [LARGE SCALE GENOMIC DNA]</scope>
    <source>
        <strain evidence="1 2">R-67174</strain>
    </source>
</reference>
<dbReference type="Pfam" id="PF11185">
    <property type="entry name" value="DUF2971"/>
    <property type="match status" value="1"/>
</dbReference>
<organism evidence="1 2">
    <name type="scientific">Methyloceanibacter methanicus</name>
    <dbReference type="NCBI Taxonomy" id="1774968"/>
    <lineage>
        <taxon>Bacteria</taxon>
        <taxon>Pseudomonadati</taxon>
        <taxon>Pseudomonadota</taxon>
        <taxon>Alphaproteobacteria</taxon>
        <taxon>Hyphomicrobiales</taxon>
        <taxon>Hyphomicrobiaceae</taxon>
        <taxon>Methyloceanibacter</taxon>
    </lineage>
</organism>
<protein>
    <recommendedName>
        <fullName evidence="3">DUF2971 domain-containing protein</fullName>
    </recommendedName>
</protein>
<dbReference type="STRING" id="1774968.AUC68_09610"/>
<proteinExistence type="predicted"/>
<evidence type="ECO:0000313" key="1">
    <source>
        <dbReference type="EMBL" id="ODR98644.1"/>
    </source>
</evidence>
<gene>
    <name evidence="1" type="ORF">AUC68_09610</name>
</gene>
<dbReference type="OrthoDB" id="4119964at2"/>
<sequence length="336" mass="39642">MEKWKCQLIRKKFHYSMRRVDVETGFRIKNSHIPQALYKYRTFDTKHTDALAKGELWWVAPELFNDPYDSFATFDTDRFLVEDMSIDEALTQVEALKQASEAEESFVPKKIDRPIQHRAWVDKIHTELFNDERLEVRNALLRSISAFREQMNEEMVRSLSRQSREGLSVLSLCENPTSALMWSHYSDNHKGFCIAYDFSALSPKDLRRRLCFPVFYRKKLVDITRYMARGDLQDFNNYFGTYLCLLKSNEWKYEREWRIVYPLGPSEATRPLEMPKPSAIILGAHVEPANQAWMTSFCAEREIALRQVIQRHDQFRFEIGEVGEVRPEPFVGSKRS</sequence>
<dbReference type="EMBL" id="LPWG01000013">
    <property type="protein sequence ID" value="ODR98644.1"/>
    <property type="molecule type" value="Genomic_DNA"/>
</dbReference>
<keyword evidence="2" id="KW-1185">Reference proteome</keyword>
<dbReference type="AlphaFoldDB" id="A0A1E3VYM4"/>
<dbReference type="RefSeq" id="WP_069438101.1">
    <property type="nucleotide sequence ID" value="NZ_LPWG01000013.1"/>
</dbReference>
<accession>A0A1E3VYM4</accession>
<evidence type="ECO:0008006" key="3">
    <source>
        <dbReference type="Google" id="ProtNLM"/>
    </source>
</evidence>
<dbReference type="InterPro" id="IPR021352">
    <property type="entry name" value="DUF2971"/>
</dbReference>
<evidence type="ECO:0000313" key="2">
    <source>
        <dbReference type="Proteomes" id="UP000094501"/>
    </source>
</evidence>
<name>A0A1E3VYM4_9HYPH</name>
<comment type="caution">
    <text evidence="1">The sequence shown here is derived from an EMBL/GenBank/DDBJ whole genome shotgun (WGS) entry which is preliminary data.</text>
</comment>
<dbReference type="Proteomes" id="UP000094501">
    <property type="component" value="Unassembled WGS sequence"/>
</dbReference>